<comment type="subcellular location">
    <subcellularLocation>
        <location evidence="2">Cytoplasm</location>
    </subcellularLocation>
    <subcellularLocation>
        <location evidence="1">Nucleus</location>
    </subcellularLocation>
</comment>
<dbReference type="PANTHER" id="PTHR12596:SF1">
    <property type="entry name" value="EXPORTIN-4"/>
    <property type="match status" value="1"/>
</dbReference>
<dbReference type="GO" id="GO:0005643">
    <property type="term" value="C:nuclear pore"/>
    <property type="evidence" value="ECO:0007669"/>
    <property type="project" value="TreeGrafter"/>
</dbReference>
<accession>A0A5B7D1Q8</accession>
<dbReference type="EMBL" id="VSRR010000385">
    <property type="protein sequence ID" value="MPC14864.1"/>
    <property type="molecule type" value="Genomic_DNA"/>
</dbReference>
<organism evidence="11 12">
    <name type="scientific">Portunus trituberculatus</name>
    <name type="common">Swimming crab</name>
    <name type="synonym">Neptunus trituberculatus</name>
    <dbReference type="NCBI Taxonomy" id="210409"/>
    <lineage>
        <taxon>Eukaryota</taxon>
        <taxon>Metazoa</taxon>
        <taxon>Ecdysozoa</taxon>
        <taxon>Arthropoda</taxon>
        <taxon>Crustacea</taxon>
        <taxon>Multicrustacea</taxon>
        <taxon>Malacostraca</taxon>
        <taxon>Eumalacostraca</taxon>
        <taxon>Eucarida</taxon>
        <taxon>Decapoda</taxon>
        <taxon>Pleocyemata</taxon>
        <taxon>Brachyura</taxon>
        <taxon>Eubrachyura</taxon>
        <taxon>Portunoidea</taxon>
        <taxon>Portunidae</taxon>
        <taxon>Portuninae</taxon>
        <taxon>Portunus</taxon>
    </lineage>
</organism>
<keyword evidence="7" id="KW-0539">Nucleus</keyword>
<evidence type="ECO:0000259" key="10">
    <source>
        <dbReference type="PROSITE" id="PS50166"/>
    </source>
</evidence>
<keyword evidence="4" id="KW-0813">Transport</keyword>
<protein>
    <recommendedName>
        <fullName evidence="8">Exportin-4</fullName>
    </recommendedName>
</protein>
<evidence type="ECO:0000256" key="8">
    <source>
        <dbReference type="ARBA" id="ARBA00040444"/>
    </source>
</evidence>
<dbReference type="InterPro" id="IPR044189">
    <property type="entry name" value="XPO4/7-like"/>
</dbReference>
<evidence type="ECO:0000313" key="12">
    <source>
        <dbReference type="Proteomes" id="UP000324222"/>
    </source>
</evidence>
<keyword evidence="9" id="KW-0472">Membrane</keyword>
<dbReference type="Gene3D" id="1.25.10.10">
    <property type="entry name" value="Leucine-rich Repeat Variant"/>
    <property type="match status" value="1"/>
</dbReference>
<dbReference type="InterPro" id="IPR016024">
    <property type="entry name" value="ARM-type_fold"/>
</dbReference>
<dbReference type="PANTHER" id="PTHR12596">
    <property type="entry name" value="EXPORTIN 4,7-RELATED"/>
    <property type="match status" value="1"/>
</dbReference>
<reference evidence="11 12" key="1">
    <citation type="submission" date="2019-05" db="EMBL/GenBank/DDBJ databases">
        <title>Another draft genome of Portunus trituberculatus and its Hox gene families provides insights of decapod evolution.</title>
        <authorList>
            <person name="Jeong J.-H."/>
            <person name="Song I."/>
            <person name="Kim S."/>
            <person name="Choi T."/>
            <person name="Kim D."/>
            <person name="Ryu S."/>
            <person name="Kim W."/>
        </authorList>
    </citation>
    <scope>NUCLEOTIDE SEQUENCE [LARGE SCALE GENOMIC DNA]</scope>
    <source>
        <tissue evidence="11">Muscle</tissue>
    </source>
</reference>
<dbReference type="InterPro" id="IPR011989">
    <property type="entry name" value="ARM-like"/>
</dbReference>
<proteinExistence type="inferred from homology"/>
<keyword evidence="9" id="KW-1133">Transmembrane helix</keyword>
<dbReference type="PROSITE" id="PS50166">
    <property type="entry name" value="IMPORTIN_B_NT"/>
    <property type="match status" value="1"/>
</dbReference>
<dbReference type="GO" id="GO:0005049">
    <property type="term" value="F:nuclear export signal receptor activity"/>
    <property type="evidence" value="ECO:0007669"/>
    <property type="project" value="InterPro"/>
</dbReference>
<sequence length="517" mass="58605">MAAARGQTPPSTMEQLEKAAQILMAPPDLVTSEQRHEAEQVFLQLRNTKNPFNLCRQLLETSQVSYLLFEAATLLRVGVIREWRDLSKEDSLQLRQYIVHFVVNRRNIPHYVRETLVQVVGIMVKRGSVEDQGEDRGRLLTEVEQLVSSGDNTMRMIGCSIISALMQEYAVTVKSTDVGLTWETHFKAKKQFEGTDLRRIFHFIVNLLGEVVKVEGKMSEELSALLLKLLVIAETTLTWSFISLHYILLYYCVRMRSGANYINLNKHILPKRLMSVFEQDQNPSLRPGQQWRETFLDPAIVQLFFKLYWRVREDWNLGHRALNCLVQLASLNGAVLINRQVRIKYLSQYLECLFSLLSRYATLHNAFLLHGVFIIKARPDEGQLPAVQTVLPYHIKQQNDVISTETKETHLATNGATRCVPVPTPFTGQRLAGELLVSTLGAVARRAQPVDRIFLTCLAGFCNMVGTLSILFYTIRVPTITPASFTSTTGKSTWISACGFLVSDVMFAPTIRTVEAV</sequence>
<feature type="domain" description="Importin N-terminal" evidence="10">
    <location>
        <begin position="38"/>
        <end position="104"/>
    </location>
</feature>
<dbReference type="SUPFAM" id="SSF48371">
    <property type="entry name" value="ARM repeat"/>
    <property type="match status" value="1"/>
</dbReference>
<evidence type="ECO:0000256" key="2">
    <source>
        <dbReference type="ARBA" id="ARBA00004496"/>
    </source>
</evidence>
<evidence type="ECO:0000256" key="4">
    <source>
        <dbReference type="ARBA" id="ARBA00022448"/>
    </source>
</evidence>
<dbReference type="GO" id="GO:0005737">
    <property type="term" value="C:cytoplasm"/>
    <property type="evidence" value="ECO:0007669"/>
    <property type="project" value="UniProtKB-SubCell"/>
</dbReference>
<evidence type="ECO:0000256" key="3">
    <source>
        <dbReference type="ARBA" id="ARBA00009466"/>
    </source>
</evidence>
<gene>
    <name evidence="11" type="primary">xpo4_0</name>
    <name evidence="11" type="ORF">E2C01_007641</name>
</gene>
<dbReference type="GO" id="GO:0031267">
    <property type="term" value="F:small GTPase binding"/>
    <property type="evidence" value="ECO:0007669"/>
    <property type="project" value="InterPro"/>
</dbReference>
<keyword evidence="5" id="KW-0963">Cytoplasm</keyword>
<evidence type="ECO:0000313" key="11">
    <source>
        <dbReference type="EMBL" id="MPC14864.1"/>
    </source>
</evidence>
<dbReference type="AlphaFoldDB" id="A0A5B7D1Q8"/>
<dbReference type="Proteomes" id="UP000324222">
    <property type="component" value="Unassembled WGS sequence"/>
</dbReference>
<keyword evidence="9" id="KW-0812">Transmembrane</keyword>
<feature type="transmembrane region" description="Helical" evidence="9">
    <location>
        <begin position="225"/>
        <end position="253"/>
    </location>
</feature>
<keyword evidence="6" id="KW-0653">Protein transport</keyword>
<dbReference type="InterPro" id="IPR001494">
    <property type="entry name" value="Importin-beta_N"/>
</dbReference>
<evidence type="ECO:0000256" key="5">
    <source>
        <dbReference type="ARBA" id="ARBA00022490"/>
    </source>
</evidence>
<evidence type="ECO:0000256" key="9">
    <source>
        <dbReference type="SAM" id="Phobius"/>
    </source>
</evidence>
<feature type="transmembrane region" description="Helical" evidence="9">
    <location>
        <begin position="453"/>
        <end position="473"/>
    </location>
</feature>
<dbReference type="OrthoDB" id="5548448at2759"/>
<evidence type="ECO:0000256" key="6">
    <source>
        <dbReference type="ARBA" id="ARBA00022927"/>
    </source>
</evidence>
<keyword evidence="12" id="KW-1185">Reference proteome</keyword>
<comment type="caution">
    <text evidence="11">The sequence shown here is derived from an EMBL/GenBank/DDBJ whole genome shotgun (WGS) entry which is preliminary data.</text>
</comment>
<dbReference type="GO" id="GO:0006611">
    <property type="term" value="P:protein export from nucleus"/>
    <property type="evidence" value="ECO:0007669"/>
    <property type="project" value="TreeGrafter"/>
</dbReference>
<comment type="similarity">
    <text evidence="3">Belongs to the exportin family.</text>
</comment>
<evidence type="ECO:0000256" key="1">
    <source>
        <dbReference type="ARBA" id="ARBA00004123"/>
    </source>
</evidence>
<name>A0A5B7D1Q8_PORTR</name>
<evidence type="ECO:0000256" key="7">
    <source>
        <dbReference type="ARBA" id="ARBA00023242"/>
    </source>
</evidence>